<accession>A0A7X1RKV9</accession>
<dbReference type="RefSeq" id="WP_153224726.1">
    <property type="nucleotide sequence ID" value="NZ_WIJK01000003.1"/>
</dbReference>
<dbReference type="GO" id="GO:0016787">
    <property type="term" value="F:hydrolase activity"/>
    <property type="evidence" value="ECO:0007669"/>
    <property type="project" value="UniProtKB-KW"/>
</dbReference>
<reference evidence="2 3" key="1">
    <citation type="submission" date="2019-10" db="EMBL/GenBank/DDBJ databases">
        <title>Streptococcus mitis of the oral and urogenital tracts.</title>
        <authorList>
            <person name="Price T."/>
            <person name="Mores C.R."/>
            <person name="Putonti C."/>
            <person name="Wolfe A.J."/>
        </authorList>
    </citation>
    <scope>NUCLEOTIDE SEQUENCE [LARGE SCALE GENOMIC DNA]</scope>
    <source>
        <strain evidence="2 3">SM16</strain>
    </source>
</reference>
<dbReference type="GO" id="GO:0003676">
    <property type="term" value="F:nucleic acid binding"/>
    <property type="evidence" value="ECO:0007669"/>
    <property type="project" value="InterPro"/>
</dbReference>
<dbReference type="Proteomes" id="UP000467560">
    <property type="component" value="Unassembled WGS sequence"/>
</dbReference>
<dbReference type="InterPro" id="IPR011335">
    <property type="entry name" value="Restrct_endonuc-II-like"/>
</dbReference>
<dbReference type="EMBL" id="WIJK01000003">
    <property type="protein sequence ID" value="MQQ51684.1"/>
    <property type="molecule type" value="Genomic_DNA"/>
</dbReference>
<sequence length="382" mass="43753">MPSLLVELFDHHTIEKNVYQTFICDCDEVLFLSLKKITEDERLALKHFLLDQVSHVKQVHFRQISLDKITDDLNLFLTNYDSVTIDVFGGDNLLAMVLYQYALERNIPLLAMDVDHGLQYDWKLGKLEKKNLVVPTLTIQQLIALRGGKLLKSKQPFHTPKQIAAIKKLANFALTNPEEWLKVTQFFALAKTSNIHSETGKVLENNGKRYYYPKSIISLLTDAGLLHIEEETSKHVSYTFSTPEAQLLCRSKGHILELYLYLLALESEYFDECMIGAEIDWNGIFPEADNVQNEIDVVLRKGRSIVFISCKMTDLSVEAINELKLYATHFAGESCLKLIVCSGKINPVYINRCHEYGVLVIKNDQISNIIPMLEKKLKRKSR</sequence>
<evidence type="ECO:0000313" key="2">
    <source>
        <dbReference type="EMBL" id="MQQ51684.1"/>
    </source>
</evidence>
<dbReference type="SUPFAM" id="SSF52980">
    <property type="entry name" value="Restriction endonuclease-like"/>
    <property type="match status" value="1"/>
</dbReference>
<protein>
    <submittedName>
        <fullName evidence="2">DUF1887 family protein</fullName>
    </submittedName>
</protein>
<keyword evidence="1" id="KW-0378">Hydrolase</keyword>
<evidence type="ECO:0000313" key="3">
    <source>
        <dbReference type="Proteomes" id="UP000467560"/>
    </source>
</evidence>
<proteinExistence type="predicted"/>
<dbReference type="AlphaFoldDB" id="A0A7X1RKV9"/>
<gene>
    <name evidence="2" type="ORF">GEZ89_01600</name>
</gene>
<name>A0A7X1RKV9_STRMT</name>
<comment type="caution">
    <text evidence="2">The sequence shown here is derived from an EMBL/GenBank/DDBJ whole genome shotgun (WGS) entry which is preliminary data.</text>
</comment>
<dbReference type="Gene3D" id="3.40.1350.10">
    <property type="match status" value="1"/>
</dbReference>
<organism evidence="2 3">
    <name type="scientific">Streptococcus mitis</name>
    <dbReference type="NCBI Taxonomy" id="28037"/>
    <lineage>
        <taxon>Bacteria</taxon>
        <taxon>Bacillati</taxon>
        <taxon>Bacillota</taxon>
        <taxon>Bacilli</taxon>
        <taxon>Lactobacillales</taxon>
        <taxon>Streptococcaceae</taxon>
        <taxon>Streptococcus</taxon>
        <taxon>Streptococcus mitis group</taxon>
    </lineage>
</organism>
<dbReference type="InterPro" id="IPR011856">
    <property type="entry name" value="tRNA_endonuc-like_dom_sf"/>
</dbReference>
<evidence type="ECO:0000256" key="1">
    <source>
        <dbReference type="ARBA" id="ARBA00022801"/>
    </source>
</evidence>